<dbReference type="GO" id="GO:0031084">
    <property type="term" value="C:BLOC-2 complex"/>
    <property type="evidence" value="ECO:0007669"/>
    <property type="project" value="TreeGrafter"/>
</dbReference>
<dbReference type="Proteomes" id="UP000005226">
    <property type="component" value="Chromosome 4"/>
</dbReference>
<dbReference type="HOGENOM" id="CLU_019081_0_0_1"/>
<dbReference type="Ensembl" id="ENSTRUT00000027036.3">
    <property type="protein sequence ID" value="ENSTRUP00000026927.3"/>
    <property type="gene ID" value="ENSTRUG00000010666.3"/>
</dbReference>
<feature type="compositionally biased region" description="Polar residues" evidence="1">
    <location>
        <begin position="896"/>
        <end position="916"/>
    </location>
</feature>
<feature type="domain" description="BLOC-2 complex member HPS6 N-terminal" evidence="2">
    <location>
        <begin position="4"/>
        <end position="390"/>
    </location>
</feature>
<gene>
    <name evidence="4" type="primary">hps6</name>
</gene>
<evidence type="ECO:0000256" key="1">
    <source>
        <dbReference type="SAM" id="MobiDB-lite"/>
    </source>
</evidence>
<dbReference type="AlphaFoldDB" id="H2TQH0"/>
<dbReference type="GeneTree" id="ENSGT00390000001546"/>
<proteinExistence type="predicted"/>
<organism evidence="4 5">
    <name type="scientific">Takifugu rubripes</name>
    <name type="common">Japanese pufferfish</name>
    <name type="synonym">Fugu rubripes</name>
    <dbReference type="NCBI Taxonomy" id="31033"/>
    <lineage>
        <taxon>Eukaryota</taxon>
        <taxon>Metazoa</taxon>
        <taxon>Chordata</taxon>
        <taxon>Craniata</taxon>
        <taxon>Vertebrata</taxon>
        <taxon>Euteleostomi</taxon>
        <taxon>Actinopterygii</taxon>
        <taxon>Neopterygii</taxon>
        <taxon>Teleostei</taxon>
        <taxon>Neoteleostei</taxon>
        <taxon>Acanthomorphata</taxon>
        <taxon>Eupercaria</taxon>
        <taxon>Tetraodontiformes</taxon>
        <taxon>Tetradontoidea</taxon>
        <taxon>Tetraodontidae</taxon>
        <taxon>Takifugu</taxon>
    </lineage>
</organism>
<feature type="domain" description="BLOC-2 complex member HPS6 C-terminal" evidence="3">
    <location>
        <begin position="415"/>
        <end position="878"/>
    </location>
</feature>
<protein>
    <submittedName>
        <fullName evidence="4">HPS6 biosis of lysosomal organelles complex 2 subunit 3</fullName>
    </submittedName>
</protein>
<sequence length="916" mass="100836">MARLFLEKISDFGDYTGGQELTEFFQVTSDDLKDTLSCVRLSPEGRHVHIIQSKPKVGLVTFDKCERPLLLQNQKKLDLVSKRTVPVVDVLYLGDGGGGGRDAPAVAVVYEDGKAEFWKHLPCKNGWHLLQTSDLCISPRARIVSACASSNLLVWCEERPPSESSPALSSSRNHLRYCVCRRDFEVDDGTVTLRGVKIILHNNPKFTVVSSGECVHFLPDIRARTLWSVSGFFLTWSPHRDSFAVGTLCKNTPLKRLPAKESDFQKLVMDCLGFLSTLKLPEIYNYAPSCHGGLLLLFNTGCVSLLQKDGTFRRLCTVADNRLMTCGTHTSLCLYEETLALIIGQSLHLIDVKCGRELEKIPIKREGLLYMNQAKRCTPHLLFKNGLFNVVKKDCTSKMKHSGSERFQPGALLVEAVFEEACKYYQQRSLSSTQLTVDMLKKGGMFQAPITLASILRNYLSTVAKHKRTELSQDRDVELTTGQAKLMSSLEAELEALVSLEEVKSSLVKGGVKEVEALCESLVEKEVARLLSSSGLDKEALLYLNHIFSMFPCQVWKATQATLQLHYNGEGSLSSRAPPDVWKTILGPAVTPSTTTSVPVSNGRPEHARRNKSETVANGAAKAAAASPPAVLPVFELLCRSVFHFQPGWLPGFLELAQQQRGSAGLGLSLASSAWSFPRGRGGDAGDGNAPLYKRALRVVSGLTRDRDQQQELEVELLLVSGRPNAVLQALRILMAKQQWERVIQVAQEFCTKSPLLNKEIFTTLLCEVTQHRDLDPYLDLLWALCPDDLTVTTILNLVLNNLSSPNSSPSSLSSSSVCFLSTSSSRPAPFVDPQSSQLTIGLLKPLLRKVLQREAKPSQHYADILQSPSFPPPAPPRQPTEPPRTAADPDAEALPSTNGVSSRLEPAQQQSAVHT</sequence>
<dbReference type="PIRSF" id="PIRSF037476">
    <property type="entry name" value="BLOC-2_complex_Hps6"/>
    <property type="match status" value="1"/>
</dbReference>
<reference evidence="4 5" key="1">
    <citation type="journal article" date="2011" name="Genome Biol. Evol.">
        <title>Integration of the genetic map and genome assembly of fugu facilitates insights into distinct features of genome evolution in teleosts and mammals.</title>
        <authorList>
            <person name="Kai W."/>
            <person name="Kikuchi K."/>
            <person name="Tohari S."/>
            <person name="Chew A.K."/>
            <person name="Tay A."/>
            <person name="Fujiwara A."/>
            <person name="Hosoya S."/>
            <person name="Suetake H."/>
            <person name="Naruse K."/>
            <person name="Brenner S."/>
            <person name="Suzuki Y."/>
            <person name="Venkatesh B."/>
        </authorList>
    </citation>
    <scope>NUCLEOTIDE SEQUENCE [LARGE SCALE GENOMIC DNA]</scope>
</reference>
<dbReference type="GO" id="GO:0005765">
    <property type="term" value="C:lysosomal membrane"/>
    <property type="evidence" value="ECO:0007669"/>
    <property type="project" value="TreeGrafter"/>
</dbReference>
<dbReference type="GeneID" id="101062166"/>
<feature type="compositionally biased region" description="Pro residues" evidence="1">
    <location>
        <begin position="870"/>
        <end position="883"/>
    </location>
</feature>
<evidence type="ECO:0000259" key="3">
    <source>
        <dbReference type="Pfam" id="PF20468"/>
    </source>
</evidence>
<reference evidence="4" key="2">
    <citation type="submission" date="2025-08" db="UniProtKB">
        <authorList>
            <consortium name="Ensembl"/>
        </authorList>
    </citation>
    <scope>IDENTIFICATION</scope>
</reference>
<dbReference type="eggNOG" id="ENOG502QSBH">
    <property type="taxonomic scope" value="Eukaryota"/>
</dbReference>
<feature type="region of interest" description="Disordered" evidence="1">
    <location>
        <begin position="593"/>
        <end position="612"/>
    </location>
</feature>
<reference evidence="4" key="3">
    <citation type="submission" date="2025-09" db="UniProtKB">
        <authorList>
            <consortium name="Ensembl"/>
        </authorList>
    </citation>
    <scope>IDENTIFICATION</scope>
</reference>
<evidence type="ECO:0000313" key="5">
    <source>
        <dbReference type="Proteomes" id="UP000005226"/>
    </source>
</evidence>
<dbReference type="GO" id="GO:0072657">
    <property type="term" value="P:protein localization to membrane"/>
    <property type="evidence" value="ECO:0007669"/>
    <property type="project" value="TreeGrafter"/>
</dbReference>
<dbReference type="GO" id="GO:0032418">
    <property type="term" value="P:lysosome localization"/>
    <property type="evidence" value="ECO:0007669"/>
    <property type="project" value="TreeGrafter"/>
</dbReference>
<dbReference type="InterPro" id="IPR017218">
    <property type="entry name" value="BLOC-2_complex_Hps6_subunit"/>
</dbReference>
<dbReference type="STRING" id="31033.ENSTRUP00000026927"/>
<dbReference type="PANTHER" id="PTHR14696:SF2">
    <property type="entry name" value="BLOC-2 COMPLEX MEMBER HPS6"/>
    <property type="match status" value="1"/>
</dbReference>
<name>H2TQH0_TAKRU</name>
<dbReference type="PANTHER" id="PTHR14696">
    <property type="entry name" value="HERMANSKY-PUDLAK SYNDROME 6 PROTEIN"/>
    <property type="match status" value="1"/>
</dbReference>
<keyword evidence="5" id="KW-1185">Reference proteome</keyword>
<dbReference type="Pfam" id="PF15702">
    <property type="entry name" value="HPS6"/>
    <property type="match status" value="1"/>
</dbReference>
<dbReference type="InParanoid" id="H2TQH0"/>
<dbReference type="OrthoDB" id="8581967at2759"/>
<dbReference type="InterPro" id="IPR046822">
    <property type="entry name" value="HPS6_C"/>
</dbReference>
<feature type="region of interest" description="Disordered" evidence="1">
    <location>
        <begin position="858"/>
        <end position="916"/>
    </location>
</feature>
<accession>H2TQH0</accession>
<dbReference type="OMA" id="RAWPAGH"/>
<dbReference type="InterPro" id="IPR046823">
    <property type="entry name" value="HPS6_N"/>
</dbReference>
<dbReference type="RefSeq" id="XP_011601663.2">
    <property type="nucleotide sequence ID" value="XM_011603361.2"/>
</dbReference>
<dbReference type="Pfam" id="PF20468">
    <property type="entry name" value="HPS6_C"/>
    <property type="match status" value="1"/>
</dbReference>
<evidence type="ECO:0000313" key="4">
    <source>
        <dbReference type="Ensembl" id="ENSTRUP00000026927.3"/>
    </source>
</evidence>
<evidence type="ECO:0000259" key="2">
    <source>
        <dbReference type="Pfam" id="PF15702"/>
    </source>
</evidence>